<evidence type="ECO:0000313" key="3">
    <source>
        <dbReference type="Proteomes" id="UP000554482"/>
    </source>
</evidence>
<dbReference type="Proteomes" id="UP000554482">
    <property type="component" value="Unassembled WGS sequence"/>
</dbReference>
<name>A0A7J6W8Q8_THATH</name>
<feature type="region of interest" description="Disordered" evidence="1">
    <location>
        <begin position="1"/>
        <end position="22"/>
    </location>
</feature>
<protein>
    <submittedName>
        <fullName evidence="2">Uncharacterized protein</fullName>
    </submittedName>
</protein>
<organism evidence="2 3">
    <name type="scientific">Thalictrum thalictroides</name>
    <name type="common">Rue-anemone</name>
    <name type="synonym">Anemone thalictroides</name>
    <dbReference type="NCBI Taxonomy" id="46969"/>
    <lineage>
        <taxon>Eukaryota</taxon>
        <taxon>Viridiplantae</taxon>
        <taxon>Streptophyta</taxon>
        <taxon>Embryophyta</taxon>
        <taxon>Tracheophyta</taxon>
        <taxon>Spermatophyta</taxon>
        <taxon>Magnoliopsida</taxon>
        <taxon>Ranunculales</taxon>
        <taxon>Ranunculaceae</taxon>
        <taxon>Thalictroideae</taxon>
        <taxon>Thalictrum</taxon>
    </lineage>
</organism>
<dbReference type="EMBL" id="JABWDY010021015">
    <property type="protein sequence ID" value="KAF5192712.1"/>
    <property type="molecule type" value="Genomic_DNA"/>
</dbReference>
<gene>
    <name evidence="2" type="ORF">FRX31_017700</name>
</gene>
<feature type="compositionally biased region" description="Basic and acidic residues" evidence="1">
    <location>
        <begin position="8"/>
        <end position="22"/>
    </location>
</feature>
<comment type="caution">
    <text evidence="2">The sequence shown here is derived from an EMBL/GenBank/DDBJ whole genome shotgun (WGS) entry which is preliminary data.</text>
</comment>
<dbReference type="AlphaFoldDB" id="A0A7J6W8Q8"/>
<reference evidence="2 3" key="1">
    <citation type="submission" date="2020-06" db="EMBL/GenBank/DDBJ databases">
        <title>Transcriptomic and genomic resources for Thalictrum thalictroides and T. hernandezii: Facilitating candidate gene discovery in an emerging model plant lineage.</title>
        <authorList>
            <person name="Arias T."/>
            <person name="Riano-Pachon D.M."/>
            <person name="Di Stilio V.S."/>
        </authorList>
    </citation>
    <scope>NUCLEOTIDE SEQUENCE [LARGE SCALE GENOMIC DNA]</scope>
    <source>
        <strain evidence="3">cv. WT478/WT964</strain>
        <tissue evidence="2">Leaves</tissue>
    </source>
</reference>
<proteinExistence type="predicted"/>
<evidence type="ECO:0000256" key="1">
    <source>
        <dbReference type="SAM" id="MobiDB-lite"/>
    </source>
</evidence>
<evidence type="ECO:0000313" key="2">
    <source>
        <dbReference type="EMBL" id="KAF5192712.1"/>
    </source>
</evidence>
<sequence>MQFSEPELFNHRASEGTYEGRNEQSYSCYQESRVLRSTLIFQNLLAVQRIHLAERDSYKGLMVWRSSQLR</sequence>
<accession>A0A7J6W8Q8</accession>
<keyword evidence="3" id="KW-1185">Reference proteome</keyword>